<accession>B7FKA7</accession>
<dbReference type="AlphaFoldDB" id="B7FKA7"/>
<protein>
    <submittedName>
        <fullName evidence="1">Uncharacterized protein</fullName>
    </submittedName>
</protein>
<sequence>MYCFNTSTLSNIFDGILMSRRALTNPSFCFH</sequence>
<organism evidence="1">
    <name type="scientific">Medicago truncatula</name>
    <name type="common">Barrel medic</name>
    <name type="synonym">Medicago tribuloides</name>
    <dbReference type="NCBI Taxonomy" id="3880"/>
    <lineage>
        <taxon>Eukaryota</taxon>
        <taxon>Viridiplantae</taxon>
        <taxon>Streptophyta</taxon>
        <taxon>Embryophyta</taxon>
        <taxon>Tracheophyta</taxon>
        <taxon>Spermatophyta</taxon>
        <taxon>Magnoliopsida</taxon>
        <taxon>eudicotyledons</taxon>
        <taxon>Gunneridae</taxon>
        <taxon>Pentapetalae</taxon>
        <taxon>rosids</taxon>
        <taxon>fabids</taxon>
        <taxon>Fabales</taxon>
        <taxon>Fabaceae</taxon>
        <taxon>Papilionoideae</taxon>
        <taxon>50 kb inversion clade</taxon>
        <taxon>NPAAA clade</taxon>
        <taxon>Hologalegina</taxon>
        <taxon>IRL clade</taxon>
        <taxon>Trifolieae</taxon>
        <taxon>Medicago</taxon>
    </lineage>
</organism>
<reference evidence="1" key="1">
    <citation type="submission" date="2008-12" db="EMBL/GenBank/DDBJ databases">
        <title>Medicago truncatula full length cdna cloning project.</title>
        <authorList>
            <person name="Moskal W."/>
            <person name="Chan A."/>
            <person name="Cheung F."/>
            <person name="Xiao Y."/>
            <person name="Town C.D."/>
        </authorList>
    </citation>
    <scope>NUCLEOTIDE SEQUENCE</scope>
</reference>
<name>B7FKA7_MEDTR</name>
<proteinExistence type="evidence at transcript level"/>
<evidence type="ECO:0000313" key="1">
    <source>
        <dbReference type="EMBL" id="ACJ85192.1"/>
    </source>
</evidence>
<dbReference type="EMBL" id="BT052525">
    <property type="protein sequence ID" value="ACJ85192.1"/>
    <property type="molecule type" value="mRNA"/>
</dbReference>